<name>A0A931FNQ5_9HYPH</name>
<dbReference type="InterPro" id="IPR050833">
    <property type="entry name" value="Poly_Biosynth_Transport"/>
</dbReference>
<comment type="subcellular location">
    <subcellularLocation>
        <location evidence="1">Cell membrane</location>
        <topology evidence="1">Multi-pass membrane protein</topology>
    </subcellularLocation>
</comment>
<proteinExistence type="inferred from homology"/>
<keyword evidence="5 7" id="KW-1133">Transmembrane helix</keyword>
<dbReference type="Pfam" id="PF13440">
    <property type="entry name" value="Polysacc_synt_3"/>
    <property type="match status" value="1"/>
</dbReference>
<feature type="transmembrane region" description="Helical" evidence="7">
    <location>
        <begin position="438"/>
        <end position="458"/>
    </location>
</feature>
<feature type="transmembrane region" description="Helical" evidence="7">
    <location>
        <begin position="409"/>
        <end position="432"/>
    </location>
</feature>
<keyword evidence="6 7" id="KW-0472">Membrane</keyword>
<feature type="transmembrane region" description="Helical" evidence="7">
    <location>
        <begin position="376"/>
        <end position="397"/>
    </location>
</feature>
<evidence type="ECO:0000313" key="9">
    <source>
        <dbReference type="Proteomes" id="UP000599312"/>
    </source>
</evidence>
<evidence type="ECO:0000256" key="4">
    <source>
        <dbReference type="ARBA" id="ARBA00022692"/>
    </source>
</evidence>
<dbReference type="EMBL" id="JADQDO010000004">
    <property type="protein sequence ID" value="MBF9233900.1"/>
    <property type="molecule type" value="Genomic_DNA"/>
</dbReference>
<accession>A0A931FNQ5</accession>
<feature type="transmembrane region" description="Helical" evidence="7">
    <location>
        <begin position="111"/>
        <end position="131"/>
    </location>
</feature>
<dbReference type="Proteomes" id="UP000599312">
    <property type="component" value="Unassembled WGS sequence"/>
</dbReference>
<feature type="transmembrane region" description="Helical" evidence="7">
    <location>
        <begin position="76"/>
        <end position="99"/>
    </location>
</feature>
<evidence type="ECO:0000256" key="7">
    <source>
        <dbReference type="SAM" id="Phobius"/>
    </source>
</evidence>
<feature type="transmembrane region" description="Helical" evidence="7">
    <location>
        <begin position="16"/>
        <end position="34"/>
    </location>
</feature>
<keyword evidence="9" id="KW-1185">Reference proteome</keyword>
<evidence type="ECO:0000256" key="1">
    <source>
        <dbReference type="ARBA" id="ARBA00004651"/>
    </source>
</evidence>
<evidence type="ECO:0000256" key="2">
    <source>
        <dbReference type="ARBA" id="ARBA00007430"/>
    </source>
</evidence>
<dbReference type="PANTHER" id="PTHR30250:SF10">
    <property type="entry name" value="LIPOPOLYSACCHARIDE BIOSYNTHESIS PROTEIN WZXC"/>
    <property type="match status" value="1"/>
</dbReference>
<gene>
    <name evidence="8" type="ORF">I2H38_10980</name>
</gene>
<evidence type="ECO:0000256" key="6">
    <source>
        <dbReference type="ARBA" id="ARBA00023136"/>
    </source>
</evidence>
<keyword evidence="4 7" id="KW-0812">Transmembrane</keyword>
<comment type="similarity">
    <text evidence="2">Belongs to the polysaccharide synthase family.</text>
</comment>
<dbReference type="RefSeq" id="WP_196271885.1">
    <property type="nucleotide sequence ID" value="NZ_JADQDO010000004.1"/>
</dbReference>
<organism evidence="8 9">
    <name type="scientific">Microvirga alba</name>
    <dbReference type="NCBI Taxonomy" id="2791025"/>
    <lineage>
        <taxon>Bacteria</taxon>
        <taxon>Pseudomonadati</taxon>
        <taxon>Pseudomonadota</taxon>
        <taxon>Alphaproteobacteria</taxon>
        <taxon>Hyphomicrobiales</taxon>
        <taxon>Methylobacteriaceae</taxon>
        <taxon>Microvirga</taxon>
    </lineage>
</organism>
<keyword evidence="3" id="KW-1003">Cell membrane</keyword>
<feature type="transmembrane region" description="Helical" evidence="7">
    <location>
        <begin position="322"/>
        <end position="339"/>
    </location>
</feature>
<comment type="caution">
    <text evidence="8">The sequence shown here is derived from an EMBL/GenBank/DDBJ whole genome shotgun (WGS) entry which is preliminary data.</text>
</comment>
<dbReference type="PANTHER" id="PTHR30250">
    <property type="entry name" value="PST FAMILY PREDICTED COLANIC ACID TRANSPORTER"/>
    <property type="match status" value="1"/>
</dbReference>
<evidence type="ECO:0000256" key="3">
    <source>
        <dbReference type="ARBA" id="ARBA00022475"/>
    </source>
</evidence>
<feature type="transmembrane region" description="Helical" evidence="7">
    <location>
        <begin position="166"/>
        <end position="186"/>
    </location>
</feature>
<dbReference type="GO" id="GO:0005886">
    <property type="term" value="C:plasma membrane"/>
    <property type="evidence" value="ECO:0007669"/>
    <property type="project" value="UniProtKB-SubCell"/>
</dbReference>
<reference evidence="8" key="1">
    <citation type="submission" date="2020-11" db="EMBL/GenBank/DDBJ databases">
        <authorList>
            <person name="Kim M.K."/>
        </authorList>
    </citation>
    <scope>NUCLEOTIDE SEQUENCE</scope>
    <source>
        <strain evidence="8">BT350</strain>
    </source>
</reference>
<feature type="transmembrane region" description="Helical" evidence="7">
    <location>
        <begin position="138"/>
        <end position="160"/>
    </location>
</feature>
<feature type="transmembrane region" description="Helical" evidence="7">
    <location>
        <begin position="280"/>
        <end position="302"/>
    </location>
</feature>
<dbReference type="AlphaFoldDB" id="A0A931FNQ5"/>
<protein>
    <submittedName>
        <fullName evidence="8">Oligosaccharide flippase family protein</fullName>
    </submittedName>
</protein>
<evidence type="ECO:0000256" key="5">
    <source>
        <dbReference type="ARBA" id="ARBA00022989"/>
    </source>
</evidence>
<sequence length="488" mass="51492">MTRLHRSFVFSGLEKYLTLVINLVTTAIIARLLTPDEIGVFVVGSATVLVAEVLRDFGASVYLVQEKDISPEGVRTTFTIMFGISVLIAALLHALAGPLATFYVEPRLDPVIRIASASIVLGAFASPPMALLRRELAFGSVAFLNLTGVAANASVALLMIALGWGYLSLAIASAASSAAITAAAILHRPNLWIFRPCLLHGRKILAFGGYASATAVLNVFFQMLPQMYLGRLIGFDAVGIYNRAVMLYQLPERAIVNAFQPVLLPALAAEARAGRDLKRAYLHGLALLTAVQWPALLCLAVLAEPVVHVLLGAQWGEAAPLVKIMALASIIMFPAPLTYPMLISLGRVQDGLTASLISLPISAALIVGAAPFGLKAIAATMFLSAPLQVYVAIALIRRQMPLRWIEIGLAVYKSACVALCAAAPASICLLIGEDVPPVVTLALAAAGAGAGWVSGLALTNHPLTVEILGFVNIASSAIKARALKRRKV</sequence>
<evidence type="ECO:0000313" key="8">
    <source>
        <dbReference type="EMBL" id="MBF9233900.1"/>
    </source>
</evidence>
<feature type="transmembrane region" description="Helical" evidence="7">
    <location>
        <begin position="351"/>
        <end position="370"/>
    </location>
</feature>